<protein>
    <submittedName>
        <fullName evidence="2">Uncharacterized protein</fullName>
    </submittedName>
</protein>
<reference evidence="3" key="1">
    <citation type="submission" date="2016-06" db="EMBL/GenBank/DDBJ databases">
        <title>Complete genome sequence of Actinoalloteichus fjordicus DSM 46855 (=ADI127-17), type strain of the new species Actinoalloteichus fjordicus.</title>
        <authorList>
            <person name="Ruckert C."/>
            <person name="Nouioui I."/>
            <person name="Willmese J."/>
            <person name="van Wezel G."/>
            <person name="Klenk H.-P."/>
            <person name="Kalinowski J."/>
            <person name="Zotchev S.B."/>
        </authorList>
    </citation>
    <scope>NUCLEOTIDE SEQUENCE [LARGE SCALE GENOMIC DNA]</scope>
    <source>
        <strain evidence="3">ADI127-7</strain>
    </source>
</reference>
<evidence type="ECO:0000313" key="2">
    <source>
        <dbReference type="EMBL" id="APU15007.1"/>
    </source>
</evidence>
<name>A0AAC9PSH5_9PSEU</name>
<gene>
    <name evidence="2" type="ORF">UA74_14755</name>
</gene>
<dbReference type="EMBL" id="CP016076">
    <property type="protein sequence ID" value="APU15007.1"/>
    <property type="molecule type" value="Genomic_DNA"/>
</dbReference>
<dbReference type="AlphaFoldDB" id="A0AAC9PSH5"/>
<proteinExistence type="predicted"/>
<keyword evidence="3" id="KW-1185">Reference proteome</keyword>
<keyword evidence="1" id="KW-0732">Signal</keyword>
<evidence type="ECO:0000313" key="3">
    <source>
        <dbReference type="Proteomes" id="UP000185511"/>
    </source>
</evidence>
<dbReference type="Proteomes" id="UP000185511">
    <property type="component" value="Chromosome"/>
</dbReference>
<dbReference type="RefSeq" id="WP_075740832.1">
    <property type="nucleotide sequence ID" value="NZ_CP016076.1"/>
</dbReference>
<feature type="chain" id="PRO_5042166956" evidence="1">
    <location>
        <begin position="28"/>
        <end position="175"/>
    </location>
</feature>
<sequence>MFRNLLKLMAAAFVTATLVTAVPTASAQQPGEVTCDLSGQAGFQPGVLFVPRLSTLTLAGNDGGCIDAAGEVRSASLHGTAIGTLSCLGSPEGTSGEGRIDWALRDGTTETSTVDFVLTGSGLAHVELAGVIADGRFAGEEFTAQFNVEIIDAGVQCVSFRGVTLAGYDGTFTVG</sequence>
<accession>A0AAC9PSH5</accession>
<organism evidence="2 3">
    <name type="scientific">Actinoalloteichus fjordicus</name>
    <dbReference type="NCBI Taxonomy" id="1612552"/>
    <lineage>
        <taxon>Bacteria</taxon>
        <taxon>Bacillati</taxon>
        <taxon>Actinomycetota</taxon>
        <taxon>Actinomycetes</taxon>
        <taxon>Pseudonocardiales</taxon>
        <taxon>Pseudonocardiaceae</taxon>
        <taxon>Actinoalloteichus</taxon>
    </lineage>
</organism>
<evidence type="ECO:0000256" key="1">
    <source>
        <dbReference type="SAM" id="SignalP"/>
    </source>
</evidence>
<dbReference type="KEGG" id="acad:UA74_14755"/>
<feature type="signal peptide" evidence="1">
    <location>
        <begin position="1"/>
        <end position="27"/>
    </location>
</feature>